<proteinExistence type="predicted"/>
<organism evidence="1 2">
    <name type="scientific">Methylobacterium aerolatum</name>
    <dbReference type="NCBI Taxonomy" id="418708"/>
    <lineage>
        <taxon>Bacteria</taxon>
        <taxon>Pseudomonadati</taxon>
        <taxon>Pseudomonadota</taxon>
        <taxon>Alphaproteobacteria</taxon>
        <taxon>Hyphomicrobiales</taxon>
        <taxon>Methylobacteriaceae</taxon>
        <taxon>Methylobacterium</taxon>
    </lineage>
</organism>
<name>A0ABU0I2M5_9HYPH</name>
<accession>A0ABU0I2M5</accession>
<dbReference type="Proteomes" id="UP001231124">
    <property type="component" value="Unassembled WGS sequence"/>
</dbReference>
<dbReference type="EMBL" id="JAUSVP010000011">
    <property type="protein sequence ID" value="MDQ0448852.1"/>
    <property type="molecule type" value="Genomic_DNA"/>
</dbReference>
<gene>
    <name evidence="1" type="ORF">QO012_003364</name>
</gene>
<dbReference type="Pfam" id="PF04883">
    <property type="entry name" value="HK97-gp10_like"/>
    <property type="match status" value="1"/>
</dbReference>
<reference evidence="1 2" key="1">
    <citation type="submission" date="2023-07" db="EMBL/GenBank/DDBJ databases">
        <title>Genomic Encyclopedia of Type Strains, Phase IV (KMG-IV): sequencing the most valuable type-strain genomes for metagenomic binning, comparative biology and taxonomic classification.</title>
        <authorList>
            <person name="Goeker M."/>
        </authorList>
    </citation>
    <scope>NUCLEOTIDE SEQUENCE [LARGE SCALE GENOMIC DNA]</scope>
    <source>
        <strain evidence="1 2">DSM 19013</strain>
    </source>
</reference>
<dbReference type="RefSeq" id="WP_238202031.1">
    <property type="nucleotide sequence ID" value="NZ_BPQE01000008.1"/>
</dbReference>
<protein>
    <submittedName>
        <fullName evidence="1">HK97 gp10 family phage protein</fullName>
    </submittedName>
</protein>
<comment type="caution">
    <text evidence="1">The sequence shown here is derived from an EMBL/GenBank/DDBJ whole genome shotgun (WGS) entry which is preliminary data.</text>
</comment>
<keyword evidence="2" id="KW-1185">Reference proteome</keyword>
<evidence type="ECO:0000313" key="2">
    <source>
        <dbReference type="Proteomes" id="UP001231124"/>
    </source>
</evidence>
<evidence type="ECO:0000313" key="1">
    <source>
        <dbReference type="EMBL" id="MDQ0448852.1"/>
    </source>
</evidence>
<sequence>MSVDWTGLAAGASRAQATLDLTPAAQAFARAPGLVPGLKLIDTAAEVIGLERLTGQVAKYAVKLALRGDRSAVEAAALMVDRMRGRVPVDSGRLLHGIGWSQEGHRLTVEASAVHGAAEYARFVEFGHRNAAVADDGFFAGDAFADDAHPALHARGGASSGETAPEPFFWNSVREGLAQWREGLVDAPARAWDEGGA</sequence>
<dbReference type="InterPro" id="IPR010064">
    <property type="entry name" value="HK97-gp10_tail"/>
</dbReference>